<dbReference type="PRINTS" id="PR00040">
    <property type="entry name" value="HTHMERR"/>
</dbReference>
<keyword evidence="2" id="KW-0175">Coiled coil</keyword>
<dbReference type="NCBIfam" id="TIGR02047">
    <property type="entry name" value="CadR-PbrR"/>
    <property type="match status" value="1"/>
</dbReference>
<proteinExistence type="predicted"/>
<organism evidence="4 5">
    <name type="scientific">Deefgea tanakiae</name>
    <dbReference type="NCBI Taxonomy" id="2865840"/>
    <lineage>
        <taxon>Bacteria</taxon>
        <taxon>Pseudomonadati</taxon>
        <taxon>Pseudomonadota</taxon>
        <taxon>Betaproteobacteria</taxon>
        <taxon>Neisseriales</taxon>
        <taxon>Chitinibacteraceae</taxon>
        <taxon>Deefgea</taxon>
    </lineage>
</organism>
<dbReference type="SUPFAM" id="SSF46955">
    <property type="entry name" value="Putative DNA-binding domain"/>
    <property type="match status" value="1"/>
</dbReference>
<evidence type="ECO:0000313" key="5">
    <source>
        <dbReference type="Proteomes" id="UP000825679"/>
    </source>
</evidence>
<dbReference type="InterPro" id="IPR000551">
    <property type="entry name" value="MerR-type_HTH_dom"/>
</dbReference>
<dbReference type="CDD" id="cd04784">
    <property type="entry name" value="HTH_CadR-PbrR"/>
    <property type="match status" value="1"/>
</dbReference>
<dbReference type="Proteomes" id="UP000825679">
    <property type="component" value="Chromosome"/>
</dbReference>
<keyword evidence="1" id="KW-0238">DNA-binding</keyword>
<reference evidence="4 5" key="1">
    <citation type="submission" date="2021-08" db="EMBL/GenBank/DDBJ databases">
        <title>complete genome sequencing of Deefgea sp. D25.</title>
        <authorList>
            <person name="Bae J.-W."/>
            <person name="Gim D.-H."/>
        </authorList>
    </citation>
    <scope>NUCLEOTIDE SEQUENCE [LARGE SCALE GENOMIC DNA]</scope>
    <source>
        <strain evidence="4 5">D25</strain>
    </source>
</reference>
<keyword evidence="5" id="KW-1185">Reference proteome</keyword>
<dbReference type="EMBL" id="CP081150">
    <property type="protein sequence ID" value="QZA79396.1"/>
    <property type="molecule type" value="Genomic_DNA"/>
</dbReference>
<accession>A0ABX8Z9Y0</accession>
<evidence type="ECO:0000313" key="4">
    <source>
        <dbReference type="EMBL" id="QZA79396.1"/>
    </source>
</evidence>
<dbReference type="InterPro" id="IPR047057">
    <property type="entry name" value="MerR_fam"/>
</dbReference>
<protein>
    <submittedName>
        <fullName evidence="4">Cd(II)/Pb(II)-responsive transcriptional regulator</fullName>
    </submittedName>
</protein>
<dbReference type="SMART" id="SM00422">
    <property type="entry name" value="HTH_MERR"/>
    <property type="match status" value="1"/>
</dbReference>
<evidence type="ECO:0000256" key="2">
    <source>
        <dbReference type="SAM" id="Coils"/>
    </source>
</evidence>
<dbReference type="InterPro" id="IPR011791">
    <property type="entry name" value="CadR-PbrR"/>
</dbReference>
<dbReference type="Gene3D" id="1.10.1660.10">
    <property type="match status" value="1"/>
</dbReference>
<evidence type="ECO:0000259" key="3">
    <source>
        <dbReference type="PROSITE" id="PS50937"/>
    </source>
</evidence>
<dbReference type="InterPro" id="IPR009061">
    <property type="entry name" value="DNA-bd_dom_put_sf"/>
</dbReference>
<dbReference type="Pfam" id="PF13411">
    <property type="entry name" value="MerR_1"/>
    <property type="match status" value="1"/>
</dbReference>
<name>A0ABX8Z9Y0_9NEIS</name>
<evidence type="ECO:0000256" key="1">
    <source>
        <dbReference type="ARBA" id="ARBA00023125"/>
    </source>
</evidence>
<feature type="domain" description="HTH merR-type" evidence="3">
    <location>
        <begin position="1"/>
        <end position="71"/>
    </location>
</feature>
<gene>
    <name evidence="4" type="primary">cadR</name>
    <name evidence="4" type="ORF">K4H28_01590</name>
</gene>
<sequence length="146" mass="16823">MQMKIGELARIAQCSVETIRFYEKEGLLPAPARTAGNFREYRAEHLERLRFIRNCRALDMSHEEIHTLLRLADQPIDGCHAINNVFDEHIEHVEVRIKELEQLKQQLNVLRQQCQVERGLDPCGILQGLADMDIGPKSDKKNTHLG</sequence>
<feature type="coiled-coil region" evidence="2">
    <location>
        <begin position="90"/>
        <end position="120"/>
    </location>
</feature>
<dbReference type="PROSITE" id="PS00552">
    <property type="entry name" value="HTH_MERR_1"/>
    <property type="match status" value="1"/>
</dbReference>
<dbReference type="PROSITE" id="PS50937">
    <property type="entry name" value="HTH_MERR_2"/>
    <property type="match status" value="1"/>
</dbReference>
<dbReference type="PANTHER" id="PTHR30204:SF92">
    <property type="entry name" value="HTH-TYPE TRANSCRIPTIONAL REGULATOR ZNTR"/>
    <property type="match status" value="1"/>
</dbReference>
<dbReference type="PANTHER" id="PTHR30204">
    <property type="entry name" value="REDOX-CYCLING DRUG-SENSING TRANSCRIPTIONAL ACTIVATOR SOXR"/>
    <property type="match status" value="1"/>
</dbReference>